<protein>
    <submittedName>
        <fullName evidence="1">Uncharacterized protein</fullName>
    </submittedName>
</protein>
<sequence>MMYCLPTNLCKHLHRLLMVARALSCHLLDISKAIYVLKDTTFDYFVSDLLINVSCSCHNCWIGSFEVPFVVATGRISTSSAGA</sequence>
<dbReference type="EMBL" id="MJEQ01003152">
    <property type="protein sequence ID" value="OIT24568.1"/>
    <property type="molecule type" value="Genomic_DNA"/>
</dbReference>
<evidence type="ECO:0000313" key="2">
    <source>
        <dbReference type="Proteomes" id="UP000187609"/>
    </source>
</evidence>
<accession>A0A1J6KI53</accession>
<dbReference type="AlphaFoldDB" id="A0A1J6KI53"/>
<dbReference type="Gramene" id="OIT24568">
    <property type="protein sequence ID" value="OIT24568"/>
    <property type="gene ID" value="A4A49_49138"/>
</dbReference>
<gene>
    <name evidence="1" type="ORF">A4A49_49138</name>
</gene>
<keyword evidence="2" id="KW-1185">Reference proteome</keyword>
<proteinExistence type="predicted"/>
<name>A0A1J6KI53_NICAT</name>
<dbReference type="Proteomes" id="UP000187609">
    <property type="component" value="Unassembled WGS sequence"/>
</dbReference>
<evidence type="ECO:0000313" key="1">
    <source>
        <dbReference type="EMBL" id="OIT24568.1"/>
    </source>
</evidence>
<comment type="caution">
    <text evidence="1">The sequence shown here is derived from an EMBL/GenBank/DDBJ whole genome shotgun (WGS) entry which is preliminary data.</text>
</comment>
<organism evidence="1 2">
    <name type="scientific">Nicotiana attenuata</name>
    <name type="common">Coyote tobacco</name>
    <dbReference type="NCBI Taxonomy" id="49451"/>
    <lineage>
        <taxon>Eukaryota</taxon>
        <taxon>Viridiplantae</taxon>
        <taxon>Streptophyta</taxon>
        <taxon>Embryophyta</taxon>
        <taxon>Tracheophyta</taxon>
        <taxon>Spermatophyta</taxon>
        <taxon>Magnoliopsida</taxon>
        <taxon>eudicotyledons</taxon>
        <taxon>Gunneridae</taxon>
        <taxon>Pentapetalae</taxon>
        <taxon>asterids</taxon>
        <taxon>lamiids</taxon>
        <taxon>Solanales</taxon>
        <taxon>Solanaceae</taxon>
        <taxon>Nicotianoideae</taxon>
        <taxon>Nicotianeae</taxon>
        <taxon>Nicotiana</taxon>
    </lineage>
</organism>
<reference evidence="1" key="1">
    <citation type="submission" date="2016-11" db="EMBL/GenBank/DDBJ databases">
        <title>The genome of Nicotiana attenuata.</title>
        <authorList>
            <person name="Xu S."/>
            <person name="Brockmoeller T."/>
            <person name="Gaquerel E."/>
            <person name="Navarro A."/>
            <person name="Kuhl H."/>
            <person name="Gase K."/>
            <person name="Ling Z."/>
            <person name="Zhou W."/>
            <person name="Kreitzer C."/>
            <person name="Stanke M."/>
            <person name="Tang H."/>
            <person name="Lyons E."/>
            <person name="Pandey P."/>
            <person name="Pandey S.P."/>
            <person name="Timmermann B."/>
            <person name="Baldwin I.T."/>
        </authorList>
    </citation>
    <scope>NUCLEOTIDE SEQUENCE [LARGE SCALE GENOMIC DNA]</scope>
    <source>
        <strain evidence="1">UT</strain>
    </source>
</reference>